<feature type="non-terminal residue" evidence="2">
    <location>
        <position position="89"/>
    </location>
</feature>
<feature type="region of interest" description="Disordered" evidence="1">
    <location>
        <begin position="68"/>
        <end position="89"/>
    </location>
</feature>
<sequence length="89" mass="9982">MQIAQPSMNMDQDRHILMVDDNVRNQFRPNAVQNVENRVVLNAVQNPGTFDDIEEVNAKCTLKVNLQQASTSGTQTDSTLVYDSDRSAE</sequence>
<organism evidence="2">
    <name type="scientific">Tanacetum cinerariifolium</name>
    <name type="common">Dalmatian daisy</name>
    <name type="synonym">Chrysanthemum cinerariifolium</name>
    <dbReference type="NCBI Taxonomy" id="118510"/>
    <lineage>
        <taxon>Eukaryota</taxon>
        <taxon>Viridiplantae</taxon>
        <taxon>Streptophyta</taxon>
        <taxon>Embryophyta</taxon>
        <taxon>Tracheophyta</taxon>
        <taxon>Spermatophyta</taxon>
        <taxon>Magnoliopsida</taxon>
        <taxon>eudicotyledons</taxon>
        <taxon>Gunneridae</taxon>
        <taxon>Pentapetalae</taxon>
        <taxon>asterids</taxon>
        <taxon>campanulids</taxon>
        <taxon>Asterales</taxon>
        <taxon>Asteraceae</taxon>
        <taxon>Asteroideae</taxon>
        <taxon>Anthemideae</taxon>
        <taxon>Anthemidinae</taxon>
        <taxon>Tanacetum</taxon>
    </lineage>
</organism>
<proteinExistence type="predicted"/>
<evidence type="ECO:0000256" key="1">
    <source>
        <dbReference type="SAM" id="MobiDB-lite"/>
    </source>
</evidence>
<reference evidence="2" key="1">
    <citation type="journal article" date="2019" name="Sci. Rep.">
        <title>Draft genome of Tanacetum cinerariifolium, the natural source of mosquito coil.</title>
        <authorList>
            <person name="Yamashiro T."/>
            <person name="Shiraishi A."/>
            <person name="Satake H."/>
            <person name="Nakayama K."/>
        </authorList>
    </citation>
    <scope>NUCLEOTIDE SEQUENCE</scope>
</reference>
<accession>A0A699RQ28</accession>
<dbReference type="AlphaFoldDB" id="A0A699RQ28"/>
<name>A0A699RQ28_TANCI</name>
<feature type="compositionally biased region" description="Polar residues" evidence="1">
    <location>
        <begin position="68"/>
        <end position="81"/>
    </location>
</feature>
<protein>
    <submittedName>
        <fullName evidence="2">Uncharacterized protein</fullName>
    </submittedName>
</protein>
<evidence type="ECO:0000313" key="2">
    <source>
        <dbReference type="EMBL" id="GFC86152.1"/>
    </source>
</evidence>
<gene>
    <name evidence="2" type="ORF">Tci_858122</name>
</gene>
<dbReference type="EMBL" id="BKCJ011103655">
    <property type="protein sequence ID" value="GFC86152.1"/>
    <property type="molecule type" value="Genomic_DNA"/>
</dbReference>
<comment type="caution">
    <text evidence="2">The sequence shown here is derived from an EMBL/GenBank/DDBJ whole genome shotgun (WGS) entry which is preliminary data.</text>
</comment>